<dbReference type="InterPro" id="IPR050194">
    <property type="entry name" value="Glycosyltransferase_grp1"/>
</dbReference>
<evidence type="ECO:0000313" key="4">
    <source>
        <dbReference type="Proteomes" id="UP000230709"/>
    </source>
</evidence>
<dbReference type="SUPFAM" id="SSF53756">
    <property type="entry name" value="UDP-Glycosyltransferase/glycogen phosphorylase"/>
    <property type="match status" value="1"/>
</dbReference>
<keyword evidence="3" id="KW-0808">Transferase</keyword>
<gene>
    <name evidence="3" type="ORF">CQW49_03605</name>
</gene>
<dbReference type="Proteomes" id="UP000230709">
    <property type="component" value="Chromosome"/>
</dbReference>
<dbReference type="Pfam" id="PF00534">
    <property type="entry name" value="Glycos_transf_1"/>
    <property type="match status" value="1"/>
</dbReference>
<dbReference type="GO" id="GO:0016758">
    <property type="term" value="F:hexosyltransferase activity"/>
    <property type="evidence" value="ECO:0007669"/>
    <property type="project" value="TreeGrafter"/>
</dbReference>
<dbReference type="CDD" id="cd03801">
    <property type="entry name" value="GT4_PimA-like"/>
    <property type="match status" value="1"/>
</dbReference>
<feature type="domain" description="Glycosyl transferase family 1" evidence="1">
    <location>
        <begin position="179"/>
        <end position="342"/>
    </location>
</feature>
<dbReference type="RefSeq" id="WP_003612167.1">
    <property type="nucleotide sequence ID" value="NZ_ADVE02000001.1"/>
</dbReference>
<dbReference type="Pfam" id="PF13439">
    <property type="entry name" value="Glyco_transf_4"/>
    <property type="match status" value="1"/>
</dbReference>
<sequence length="395" mass="44052">MKIVHIVRQFWPSRGGLEEFVHRLACEQYRAGAEVRVVTLDRLFTDRRGSLPESDVLDGVEIRRIPFRGSRRYPIAPAALAHIEDADIVHVHAVDFFFDFIGLASLVSRRPIVATTHGGFFHTSAHATLKRLWFEVVTRLTARRYSAVVACSESDYRLFATITPGNLRLIENGVDIDKFADAASRTPKKSLVTIGRFSLNKRLDRLLETMHALVTQDQQWRLDIVGFESDWGIERLKAEIARRSLQNHVEVHVGLDPCAVAQVIGRSSLFVSASDYEGFGIALIEALSAGLCPVVHANEAYRAFSARRGLVHLTDFAEPIASASAIREAFAEVEESGALRAAAIRLAGEFAWPRVAEAYFKTYGEAIDTRLRRPICSTKIERTNRVPKRSAGLSS</sequence>
<reference evidence="4" key="1">
    <citation type="submission" date="2017-10" db="EMBL/GenBank/DDBJ databases">
        <title>Completed PacBio SMRT sequence of Methylosinus trichosporium OB3b reveals presence of a third large plasmid.</title>
        <authorList>
            <person name="Charles T.C."/>
            <person name="Lynch M.D.J."/>
            <person name="Heil J.R."/>
            <person name="Cheng J."/>
        </authorList>
    </citation>
    <scope>NUCLEOTIDE SEQUENCE [LARGE SCALE GENOMIC DNA]</scope>
    <source>
        <strain evidence="4">OB3b</strain>
    </source>
</reference>
<name>A0A2D2CWM1_METT3</name>
<dbReference type="STRING" id="595536.GCA_000178815_04439"/>
<dbReference type="InterPro" id="IPR001296">
    <property type="entry name" value="Glyco_trans_1"/>
</dbReference>
<accession>A0A2D2CWM1</accession>
<evidence type="ECO:0000259" key="1">
    <source>
        <dbReference type="Pfam" id="PF00534"/>
    </source>
</evidence>
<dbReference type="InterPro" id="IPR028098">
    <property type="entry name" value="Glyco_trans_4-like_N"/>
</dbReference>
<dbReference type="PANTHER" id="PTHR45947:SF3">
    <property type="entry name" value="SULFOQUINOVOSYL TRANSFERASE SQD2"/>
    <property type="match status" value="1"/>
</dbReference>
<keyword evidence="4" id="KW-1185">Reference proteome</keyword>
<dbReference type="KEGG" id="mtw:CQW49_03605"/>
<dbReference type="PANTHER" id="PTHR45947">
    <property type="entry name" value="SULFOQUINOVOSYL TRANSFERASE SQD2"/>
    <property type="match status" value="1"/>
</dbReference>
<feature type="domain" description="Glycosyltransferase subfamily 4-like N-terminal" evidence="2">
    <location>
        <begin position="15"/>
        <end position="177"/>
    </location>
</feature>
<dbReference type="AlphaFoldDB" id="A0A2D2CWM1"/>
<dbReference type="EMBL" id="CP023737">
    <property type="protein sequence ID" value="ATQ67074.1"/>
    <property type="molecule type" value="Genomic_DNA"/>
</dbReference>
<proteinExistence type="predicted"/>
<evidence type="ECO:0000313" key="3">
    <source>
        <dbReference type="EMBL" id="ATQ67074.1"/>
    </source>
</evidence>
<dbReference type="Gene3D" id="3.40.50.2000">
    <property type="entry name" value="Glycogen Phosphorylase B"/>
    <property type="match status" value="2"/>
</dbReference>
<evidence type="ECO:0000259" key="2">
    <source>
        <dbReference type="Pfam" id="PF13439"/>
    </source>
</evidence>
<organism evidence="3 4">
    <name type="scientific">Methylosinus trichosporium (strain ATCC 35070 / NCIMB 11131 / UNIQEM 75 / OB3b)</name>
    <dbReference type="NCBI Taxonomy" id="595536"/>
    <lineage>
        <taxon>Bacteria</taxon>
        <taxon>Pseudomonadati</taxon>
        <taxon>Pseudomonadota</taxon>
        <taxon>Alphaproteobacteria</taxon>
        <taxon>Hyphomicrobiales</taxon>
        <taxon>Methylocystaceae</taxon>
        <taxon>Methylosinus</taxon>
    </lineage>
</organism>
<protein>
    <submittedName>
        <fullName evidence="3">Glycosyl transferase family 1</fullName>
    </submittedName>
</protein>